<evidence type="ECO:0000313" key="1">
    <source>
        <dbReference type="EMBL" id="KZS14894.1"/>
    </source>
</evidence>
<dbReference type="Proteomes" id="UP000076858">
    <property type="component" value="Unassembled WGS sequence"/>
</dbReference>
<keyword evidence="2" id="KW-1185">Reference proteome</keyword>
<evidence type="ECO:0000313" key="2">
    <source>
        <dbReference type="Proteomes" id="UP000076858"/>
    </source>
</evidence>
<dbReference type="EMBL" id="LRGB01000930">
    <property type="protein sequence ID" value="KZS14894.1"/>
    <property type="molecule type" value="Genomic_DNA"/>
</dbReference>
<protein>
    <submittedName>
        <fullName evidence="1">Uncharacterized protein</fullName>
    </submittedName>
</protein>
<gene>
    <name evidence="1" type="ORF">APZ42_019424</name>
</gene>
<organism evidence="1 2">
    <name type="scientific">Daphnia magna</name>
    <dbReference type="NCBI Taxonomy" id="35525"/>
    <lineage>
        <taxon>Eukaryota</taxon>
        <taxon>Metazoa</taxon>
        <taxon>Ecdysozoa</taxon>
        <taxon>Arthropoda</taxon>
        <taxon>Crustacea</taxon>
        <taxon>Branchiopoda</taxon>
        <taxon>Diplostraca</taxon>
        <taxon>Cladocera</taxon>
        <taxon>Anomopoda</taxon>
        <taxon>Daphniidae</taxon>
        <taxon>Daphnia</taxon>
    </lineage>
</organism>
<accession>A0A164Y529</accession>
<comment type="caution">
    <text evidence="1">The sequence shown here is derived from an EMBL/GenBank/DDBJ whole genome shotgun (WGS) entry which is preliminary data.</text>
</comment>
<name>A0A164Y529_9CRUS</name>
<sequence length="61" mass="7104">MCQDVCLCKLCSSQYLLGEDNHVLSIVGNHIHFLLHQTRDKQFVDFKPAPKFKTCVHLIYK</sequence>
<proteinExistence type="predicted"/>
<reference evidence="1 2" key="1">
    <citation type="submission" date="2016-03" db="EMBL/GenBank/DDBJ databases">
        <title>EvidentialGene: Evidence-directed Construction of Genes on Genomes.</title>
        <authorList>
            <person name="Gilbert D.G."/>
            <person name="Choi J.-H."/>
            <person name="Mockaitis K."/>
            <person name="Colbourne J."/>
            <person name="Pfrender M."/>
        </authorList>
    </citation>
    <scope>NUCLEOTIDE SEQUENCE [LARGE SCALE GENOMIC DNA]</scope>
    <source>
        <strain evidence="1 2">Xinb3</strain>
        <tissue evidence="1">Complete organism</tissue>
    </source>
</reference>
<dbReference type="AlphaFoldDB" id="A0A164Y529"/>